<dbReference type="Proteomes" id="UP000324974">
    <property type="component" value="Chromosome"/>
</dbReference>
<dbReference type="InterPro" id="IPR002925">
    <property type="entry name" value="Dienelactn_hydro"/>
</dbReference>
<keyword evidence="2" id="KW-0378">Hydrolase</keyword>
<protein>
    <submittedName>
        <fullName evidence="2">Alpha/beta hydrolase</fullName>
    </submittedName>
</protein>
<dbReference type="Gene3D" id="3.40.50.1820">
    <property type="entry name" value="alpha/beta hydrolase"/>
    <property type="match status" value="2"/>
</dbReference>
<dbReference type="AlphaFoldDB" id="A0A5C1A9Z0"/>
<feature type="domain" description="Dienelactone hydrolase" evidence="1">
    <location>
        <begin position="133"/>
        <end position="276"/>
    </location>
</feature>
<dbReference type="Pfam" id="PF01738">
    <property type="entry name" value="DLH"/>
    <property type="match status" value="1"/>
</dbReference>
<accession>A0A5C1A9Z0</accession>
<sequence>MRLIVCLLCVLGGFARDISAQPLPNTKLLTTDGDLAKLMVDGIHKYLDRELEAAPAKRWKLWEEAFKNTDALTKAIPAKRERLKQILGVVDPRVPSKLEYVGGPDRPSLVAEVDGCRIHAVRWAVLNGVDAEGLLIEPKDKPKANVVAVPHADQHPEQVAGLTSGDDFGLRLARHGCRVLIPTLINRDDEYSGNARLKKWTNDTHREWIHRMCYEMGRTVPGFEVQKVLAAVEWFEKQDAKLKIGVIGYGDGGMIALYAGALDERIAVTQSSAYFGPREKLWEEPIDRNVWDRLPEFGDAEIAAMIGPREFIFEPLADDEERKGFWPTWKTSTAKPGRTGTAPGFLAAVRQEAVVAEGARFDALLNRKSALKVQQTDRGIRWEQFCDRLAGEPLEWVKYGAPEFRPIVTDPVARHKRQFDQLAALSQNLWRHSEPVRREFWKKADASSPEKWEQSCEWYRDYFHEEAIGKLPEPTPTVPLNPRTRPIYDEPKWTGHEVMLDVFPDVFAYGILLLPKGMKPGERRPVVVCQHGLSGRPTDVCNPKERTKFYNSFGAQLADRGYIVFAPQNPYIFEDHFRQILRKANPLKLSLFSFIIRQHQRILDWLETQPNVDPKRIAFYGLSYGGKTAMRVPAVEKRYCLSICSGDFNEWIGKIVSTELPMSYMFTREYDMLEFNLGHTFNYAEMANLIAPRPFMVERGHDDGVGTDEMIAYEYAKVRYLYENKLKIGDRTELEFFVGGHEIHGKGTFAFLDKHLKWLPK</sequence>
<dbReference type="EMBL" id="CP042425">
    <property type="protein sequence ID" value="QEL16199.1"/>
    <property type="molecule type" value="Genomic_DNA"/>
</dbReference>
<evidence type="ECO:0000313" key="2">
    <source>
        <dbReference type="EMBL" id="QEL16199.1"/>
    </source>
</evidence>
<organism evidence="2 3">
    <name type="scientific">Limnoglobus roseus</name>
    <dbReference type="NCBI Taxonomy" id="2598579"/>
    <lineage>
        <taxon>Bacteria</taxon>
        <taxon>Pseudomonadati</taxon>
        <taxon>Planctomycetota</taxon>
        <taxon>Planctomycetia</taxon>
        <taxon>Gemmatales</taxon>
        <taxon>Gemmataceae</taxon>
        <taxon>Limnoglobus</taxon>
    </lineage>
</organism>
<dbReference type="InterPro" id="IPR029058">
    <property type="entry name" value="AB_hydrolase_fold"/>
</dbReference>
<name>A0A5C1A9Z0_9BACT</name>
<dbReference type="RefSeq" id="WP_149110957.1">
    <property type="nucleotide sequence ID" value="NZ_CP042425.1"/>
</dbReference>
<dbReference type="PANTHER" id="PTHR22946">
    <property type="entry name" value="DIENELACTONE HYDROLASE DOMAIN-CONTAINING PROTEIN-RELATED"/>
    <property type="match status" value="1"/>
</dbReference>
<reference evidence="3" key="1">
    <citation type="submission" date="2019-08" db="EMBL/GenBank/DDBJ databases">
        <title>Limnoglobus roseus gen. nov., sp. nov., a novel freshwater planctomycete with a giant genome from the family Gemmataceae.</title>
        <authorList>
            <person name="Kulichevskaya I.S."/>
            <person name="Naumoff D.G."/>
            <person name="Miroshnikov K."/>
            <person name="Ivanova A."/>
            <person name="Philippov D.A."/>
            <person name="Hakobyan A."/>
            <person name="Rijpstra I.C."/>
            <person name="Sinninghe Damste J.S."/>
            <person name="Liesack W."/>
            <person name="Dedysh S.N."/>
        </authorList>
    </citation>
    <scope>NUCLEOTIDE SEQUENCE [LARGE SCALE GENOMIC DNA]</scope>
    <source>
        <strain evidence="3">PX52</strain>
    </source>
</reference>
<dbReference type="SUPFAM" id="SSF53474">
    <property type="entry name" value="alpha/beta-Hydrolases"/>
    <property type="match status" value="2"/>
</dbReference>
<dbReference type="OrthoDB" id="8183145at2"/>
<evidence type="ECO:0000259" key="1">
    <source>
        <dbReference type="Pfam" id="PF01738"/>
    </source>
</evidence>
<evidence type="ECO:0000313" key="3">
    <source>
        <dbReference type="Proteomes" id="UP000324974"/>
    </source>
</evidence>
<dbReference type="InterPro" id="IPR050261">
    <property type="entry name" value="FrsA_esterase"/>
</dbReference>
<proteinExistence type="predicted"/>
<dbReference type="KEGG" id="lrs:PX52LOC_03139"/>
<dbReference type="GO" id="GO:0016787">
    <property type="term" value="F:hydrolase activity"/>
    <property type="evidence" value="ECO:0007669"/>
    <property type="project" value="UniProtKB-KW"/>
</dbReference>
<gene>
    <name evidence="2" type="ORF">PX52LOC_03139</name>
</gene>
<keyword evidence="3" id="KW-1185">Reference proteome</keyword>